<accession>A0AAV9JUV8</accession>
<proteinExistence type="inferred from homology"/>
<dbReference type="InterPro" id="IPR001394">
    <property type="entry name" value="Peptidase_C19_UCH"/>
</dbReference>
<dbReference type="SUPFAM" id="SSF52821">
    <property type="entry name" value="Rhodanese/Cell cycle control phosphatase"/>
    <property type="match status" value="1"/>
</dbReference>
<evidence type="ECO:0000256" key="1">
    <source>
        <dbReference type="ARBA" id="ARBA00009085"/>
    </source>
</evidence>
<feature type="domain" description="USP" evidence="3">
    <location>
        <begin position="708"/>
        <end position="1083"/>
    </location>
</feature>
<feature type="compositionally biased region" description="Low complexity" evidence="2">
    <location>
        <begin position="231"/>
        <end position="244"/>
    </location>
</feature>
<dbReference type="GO" id="GO:0016579">
    <property type="term" value="P:protein deubiquitination"/>
    <property type="evidence" value="ECO:0007669"/>
    <property type="project" value="InterPro"/>
</dbReference>
<feature type="region of interest" description="Disordered" evidence="2">
    <location>
        <begin position="625"/>
        <end position="658"/>
    </location>
</feature>
<gene>
    <name evidence="4" type="ORF">LTR36_006507</name>
</gene>
<feature type="region of interest" description="Disordered" evidence="2">
    <location>
        <begin position="140"/>
        <end position="207"/>
    </location>
</feature>
<evidence type="ECO:0000259" key="3">
    <source>
        <dbReference type="PROSITE" id="PS50235"/>
    </source>
</evidence>
<dbReference type="PROSITE" id="PS50235">
    <property type="entry name" value="USP_3"/>
    <property type="match status" value="1"/>
</dbReference>
<organism evidence="4 5">
    <name type="scientific">Oleoguttula mirabilis</name>
    <dbReference type="NCBI Taxonomy" id="1507867"/>
    <lineage>
        <taxon>Eukaryota</taxon>
        <taxon>Fungi</taxon>
        <taxon>Dikarya</taxon>
        <taxon>Ascomycota</taxon>
        <taxon>Pezizomycotina</taxon>
        <taxon>Dothideomycetes</taxon>
        <taxon>Dothideomycetidae</taxon>
        <taxon>Mycosphaerellales</taxon>
        <taxon>Teratosphaeriaceae</taxon>
        <taxon>Oleoguttula</taxon>
    </lineage>
</organism>
<dbReference type="InterPro" id="IPR050185">
    <property type="entry name" value="Ub_carboxyl-term_hydrolase"/>
</dbReference>
<evidence type="ECO:0000313" key="5">
    <source>
        <dbReference type="Proteomes" id="UP001324427"/>
    </source>
</evidence>
<dbReference type="Pfam" id="PF00443">
    <property type="entry name" value="UCH"/>
    <property type="match status" value="1"/>
</dbReference>
<dbReference type="InterPro" id="IPR018200">
    <property type="entry name" value="USP_CS"/>
</dbReference>
<feature type="compositionally biased region" description="Polar residues" evidence="2">
    <location>
        <begin position="196"/>
        <end position="207"/>
    </location>
</feature>
<comment type="caution">
    <text evidence="4">The sequence shown here is derived from an EMBL/GenBank/DDBJ whole genome shotgun (WGS) entry which is preliminary data.</text>
</comment>
<feature type="region of interest" description="Disordered" evidence="2">
    <location>
        <begin position="1"/>
        <end position="25"/>
    </location>
</feature>
<reference evidence="4 5" key="1">
    <citation type="submission" date="2021-11" db="EMBL/GenBank/DDBJ databases">
        <title>Black yeast isolated from Biological Soil Crust.</title>
        <authorList>
            <person name="Kurbessoian T."/>
        </authorList>
    </citation>
    <scope>NUCLEOTIDE SEQUENCE [LARGE SCALE GENOMIC DNA]</scope>
    <source>
        <strain evidence="4 5">CCFEE 5522</strain>
    </source>
</reference>
<dbReference type="Gene3D" id="3.90.70.10">
    <property type="entry name" value="Cysteine proteinases"/>
    <property type="match status" value="1"/>
</dbReference>
<dbReference type="PROSITE" id="PS00972">
    <property type="entry name" value="USP_1"/>
    <property type="match status" value="1"/>
</dbReference>
<feature type="compositionally biased region" description="Pro residues" evidence="2">
    <location>
        <begin position="1"/>
        <end position="12"/>
    </location>
</feature>
<dbReference type="InterPro" id="IPR038765">
    <property type="entry name" value="Papain-like_cys_pep_sf"/>
</dbReference>
<dbReference type="PANTHER" id="PTHR21646:SF23">
    <property type="entry name" value="UBIQUITIN CARBOXYL-TERMINAL HYDROLASE USP2"/>
    <property type="match status" value="1"/>
</dbReference>
<dbReference type="CDD" id="cd02674">
    <property type="entry name" value="Peptidase_C19R"/>
    <property type="match status" value="1"/>
</dbReference>
<comment type="similarity">
    <text evidence="1">Belongs to the peptidase C19 family.</text>
</comment>
<dbReference type="EMBL" id="JAVFHQ010000004">
    <property type="protein sequence ID" value="KAK4549510.1"/>
    <property type="molecule type" value="Genomic_DNA"/>
</dbReference>
<dbReference type="GO" id="GO:0004843">
    <property type="term" value="F:cysteine-type deubiquitinase activity"/>
    <property type="evidence" value="ECO:0007669"/>
    <property type="project" value="InterPro"/>
</dbReference>
<protein>
    <recommendedName>
        <fullName evidence="3">USP domain-containing protein</fullName>
    </recommendedName>
</protein>
<dbReference type="Proteomes" id="UP001324427">
    <property type="component" value="Unassembled WGS sequence"/>
</dbReference>
<keyword evidence="5" id="KW-1185">Reference proteome</keyword>
<feature type="compositionally biased region" description="Acidic residues" evidence="2">
    <location>
        <begin position="587"/>
        <end position="599"/>
    </location>
</feature>
<feature type="region of interest" description="Disordered" evidence="2">
    <location>
        <begin position="560"/>
        <end position="600"/>
    </location>
</feature>
<dbReference type="PANTHER" id="PTHR21646">
    <property type="entry name" value="UBIQUITIN CARBOXYL-TERMINAL HYDROLASE"/>
    <property type="match status" value="1"/>
</dbReference>
<dbReference type="InterPro" id="IPR036873">
    <property type="entry name" value="Rhodanese-like_dom_sf"/>
</dbReference>
<name>A0AAV9JUV8_9PEZI</name>
<dbReference type="SUPFAM" id="SSF54001">
    <property type="entry name" value="Cysteine proteinases"/>
    <property type="match status" value="1"/>
</dbReference>
<evidence type="ECO:0000256" key="2">
    <source>
        <dbReference type="SAM" id="MobiDB-lite"/>
    </source>
</evidence>
<evidence type="ECO:0000313" key="4">
    <source>
        <dbReference type="EMBL" id="KAK4549510.1"/>
    </source>
</evidence>
<dbReference type="InterPro" id="IPR028889">
    <property type="entry name" value="USP"/>
</dbReference>
<feature type="compositionally biased region" description="Low complexity" evidence="2">
    <location>
        <begin position="328"/>
        <end position="338"/>
    </location>
</feature>
<sequence length="1092" mass="122104">MSAAAPLPPYPNGGPVGYNDPRWPGAGGSPERAFAHFQDLQAMSQEGYNPSSSILTLLDTADHGLAQAKTLVDFRRPDLAFVEYLRASDILVTVIPHHKDYTHFTLDQPERAQKYFLLRKKVNAMNDQFVGIKGIIVNNNQRTGARPQRGQPSGGHVRTESAPATHMNGHGGSPEGHRIKPTPSPKPDNMHGRPLSNATSGSNGATSNADVLSERFARLRALDTAQRPESRASNASSVHSSPISMHNSGGYPSRSSFDTLSRMDSAGSRPQGPRGMHNGATAPMNIPNFPQEPPAAYSPARNMQTTGNIAPPRHSARSLASGRRTSMAPASAASAHAPNGYAQSGEYFPASAPSSNGAARPQERRRTSVNMTTEAFIGAERFHDYLDRFNILLIDFRARAEFDQGHIYARNVMCIEPLSMRQGMSAEDLADTLVLSPDYEQELFFQREKYDLVVYYDNDTQAVYPFRDSRHAGLRYLHEALWDFNQEKRLQRPPILLRQGIAGWVDLVGEQALLTTNTLAKMKVGRQNIQRRPLASASISGGSQLRVPKRRLRNYDQLDAEEEQSWRERARAESVVLPYTPGLPEDGQQEEGEYEEEGAPDSAIKEFLERFPEAGNLDRQAFASQLPNRAPPEPPAKVPLPSYPSAPPSSAYPSVPARPVPAAPRMSYTGVSDRAVSASTPTSRSSSSQLAPYIPPKYLATNLRLPRTGLVNFGNTCYMNSTLQALSATPPLSVFFMDDAFRAQLQRDSWKGSKGVLAEFYANLIRSLWKGDVECIRPTTFRNFCKRLNNAFNNDDQQDAKEYLDFLLDQLHEDLNAMWARTPLRMLTEQEEAKRERMPKLIVARTEWGRYTHRELSFITSLFAGQHASKLTCMTCGFTSTTYEAFTTISVEIPPEHKWSGRLPTLQDCLSSYCSEERLTRDEQWHCTRCQTTREALKRITLTRAPQYLVVHFKRFAQQGRTARKIRVPVDFPLNDLDLAPYMLPQPTKEEAELIVRDYGLEALRTDAPMTPPYRYDAYAVVRHLGQTMQAGHYVTAAKDQARKCWHWYNDKLVADFHPEQQAPGSSEDLRSGDAYIVFYQRNAPAVYGGKM</sequence>
<dbReference type="AlphaFoldDB" id="A0AAV9JUV8"/>
<dbReference type="Gene3D" id="3.40.250.10">
    <property type="entry name" value="Rhodanese-like domain"/>
    <property type="match status" value="1"/>
</dbReference>
<feature type="compositionally biased region" description="Pro residues" evidence="2">
    <location>
        <begin position="629"/>
        <end position="647"/>
    </location>
</feature>
<feature type="region of interest" description="Disordered" evidence="2">
    <location>
        <begin position="223"/>
        <end position="367"/>
    </location>
</feature>